<dbReference type="InterPro" id="IPR016197">
    <property type="entry name" value="Chromo-like_dom_sf"/>
</dbReference>
<dbReference type="InterPro" id="IPR056924">
    <property type="entry name" value="SH3_Tf2-1"/>
</dbReference>
<dbReference type="Proteomes" id="UP000233551">
    <property type="component" value="Unassembled WGS sequence"/>
</dbReference>
<sequence>MLNTPLQHTWLAKLLGYDYEIKYKKGKENVVADALSHISGQQLYCMALSVVSADFFNRIQTSWDRDPKIQQLLADLKENSTSHPKFTQNSEHLKRKESWGTLRSSSNCKKDFKPNVLEGAMETGKAICEGMSDMSKEQSGTPSLPGTSTTLTYAQGVELLTSTAYHPQTDGQSEAVNKCLETYLRCMTSDNPSMWAKWVSLAEWWYNTSYHSSTGRTPFEALYGFPPPLHMPYISHDSTMAAVDSYMIDREGMIRVLKHQLKRARDIMKTHANKKRSEREFYVGDWVYLKLQHYRQGTVSRRTSEKLSPRYFGPYEVTEKIIKVAYRFRLPATVQIHPVFHVSQLKRAMGTINDSTELPIPGDGLKGQPKLPTVVLERRMAKRGNKAVAQVLVHWSNTSPAKATWEYANAWVALPWVRPWGKGFEGEGNVTSLNN</sequence>
<dbReference type="Pfam" id="PF24626">
    <property type="entry name" value="SH3_Tf2-1"/>
    <property type="match status" value="1"/>
</dbReference>
<proteinExistence type="predicted"/>
<evidence type="ECO:0000313" key="3">
    <source>
        <dbReference type="Proteomes" id="UP000233551"/>
    </source>
</evidence>
<dbReference type="SUPFAM" id="SSF54160">
    <property type="entry name" value="Chromo domain-like"/>
    <property type="match status" value="1"/>
</dbReference>
<evidence type="ECO:0000259" key="1">
    <source>
        <dbReference type="PROSITE" id="PS50994"/>
    </source>
</evidence>
<name>A0A2I0L226_PUNGR</name>
<dbReference type="AlphaFoldDB" id="A0A2I0L226"/>
<protein>
    <recommendedName>
        <fullName evidence="1">Integrase catalytic domain-containing protein</fullName>
    </recommendedName>
</protein>
<dbReference type="SUPFAM" id="SSF53098">
    <property type="entry name" value="Ribonuclease H-like"/>
    <property type="match status" value="1"/>
</dbReference>
<accession>A0A2I0L226</accession>
<dbReference type="EMBL" id="PGOL01000195">
    <property type="protein sequence ID" value="PKI74759.1"/>
    <property type="molecule type" value="Genomic_DNA"/>
</dbReference>
<dbReference type="PANTHER" id="PTHR45835:SF104">
    <property type="entry name" value="PROTEIN NYNRIN-LIKE"/>
    <property type="match status" value="1"/>
</dbReference>
<evidence type="ECO:0000313" key="2">
    <source>
        <dbReference type="EMBL" id="PKI74759.1"/>
    </source>
</evidence>
<reference evidence="2 3" key="1">
    <citation type="submission" date="2017-11" db="EMBL/GenBank/DDBJ databases">
        <title>De-novo sequencing of pomegranate (Punica granatum L.) genome.</title>
        <authorList>
            <person name="Akparov Z."/>
            <person name="Amiraslanov A."/>
            <person name="Hajiyeva S."/>
            <person name="Abbasov M."/>
            <person name="Kaur K."/>
            <person name="Hamwieh A."/>
            <person name="Solovyev V."/>
            <person name="Salamov A."/>
            <person name="Braich B."/>
            <person name="Kosarev P."/>
            <person name="Mahmoud A."/>
            <person name="Hajiyev E."/>
            <person name="Babayeva S."/>
            <person name="Izzatullayeva V."/>
            <person name="Mammadov A."/>
            <person name="Mammadov A."/>
            <person name="Sharifova S."/>
            <person name="Ojaghi J."/>
            <person name="Eynullazada K."/>
            <person name="Bayramov B."/>
            <person name="Abdulazimova A."/>
            <person name="Shahmuradov I."/>
        </authorList>
    </citation>
    <scope>NUCLEOTIDE SEQUENCE [LARGE SCALE GENOMIC DNA]</scope>
    <source>
        <strain evidence="3">cv. AG2017</strain>
        <tissue evidence="2">Leaf</tissue>
    </source>
</reference>
<dbReference type="InterPro" id="IPR001584">
    <property type="entry name" value="Integrase_cat-core"/>
</dbReference>
<organism evidence="2 3">
    <name type="scientific">Punica granatum</name>
    <name type="common">Pomegranate</name>
    <dbReference type="NCBI Taxonomy" id="22663"/>
    <lineage>
        <taxon>Eukaryota</taxon>
        <taxon>Viridiplantae</taxon>
        <taxon>Streptophyta</taxon>
        <taxon>Embryophyta</taxon>
        <taxon>Tracheophyta</taxon>
        <taxon>Spermatophyta</taxon>
        <taxon>Magnoliopsida</taxon>
        <taxon>eudicotyledons</taxon>
        <taxon>Gunneridae</taxon>
        <taxon>Pentapetalae</taxon>
        <taxon>rosids</taxon>
        <taxon>malvids</taxon>
        <taxon>Myrtales</taxon>
        <taxon>Lythraceae</taxon>
        <taxon>Punica</taxon>
    </lineage>
</organism>
<comment type="caution">
    <text evidence="2">The sequence shown here is derived from an EMBL/GenBank/DDBJ whole genome shotgun (WGS) entry which is preliminary data.</text>
</comment>
<dbReference type="STRING" id="22663.A0A2I0L226"/>
<dbReference type="InterPro" id="IPR012337">
    <property type="entry name" value="RNaseH-like_sf"/>
</dbReference>
<dbReference type="GO" id="GO:0015074">
    <property type="term" value="P:DNA integration"/>
    <property type="evidence" value="ECO:0007669"/>
    <property type="project" value="InterPro"/>
</dbReference>
<dbReference type="InterPro" id="IPR036397">
    <property type="entry name" value="RNaseH_sf"/>
</dbReference>
<feature type="domain" description="Integrase catalytic" evidence="1">
    <location>
        <begin position="131"/>
        <end position="226"/>
    </location>
</feature>
<dbReference type="PROSITE" id="PS50994">
    <property type="entry name" value="INTEGRASE"/>
    <property type="match status" value="1"/>
</dbReference>
<dbReference type="GO" id="GO:0003676">
    <property type="term" value="F:nucleic acid binding"/>
    <property type="evidence" value="ECO:0007669"/>
    <property type="project" value="InterPro"/>
</dbReference>
<gene>
    <name evidence="2" type="ORF">CRG98_004868</name>
</gene>
<feature type="non-terminal residue" evidence="2">
    <location>
        <position position="1"/>
    </location>
</feature>
<dbReference type="PANTHER" id="PTHR45835">
    <property type="entry name" value="YALI0A06105P"/>
    <property type="match status" value="1"/>
</dbReference>
<keyword evidence="3" id="KW-1185">Reference proteome</keyword>
<dbReference type="Gene3D" id="3.30.420.10">
    <property type="entry name" value="Ribonuclease H-like superfamily/Ribonuclease H"/>
    <property type="match status" value="1"/>
</dbReference>